<accession>A0A4Q9VSZ0</accession>
<gene>
    <name evidence="2" type="ORF">EYW49_08835</name>
</gene>
<dbReference type="PANTHER" id="PTHR42850">
    <property type="entry name" value="METALLOPHOSPHOESTERASE"/>
    <property type="match status" value="1"/>
</dbReference>
<reference evidence="2 3" key="1">
    <citation type="submission" date="2019-02" db="EMBL/GenBank/DDBJ databases">
        <title>Siculibacillus lacustris gen. nov., sp. nov., a new rosette-forming bacterium isolated from a freshwater crater lake (Lake St. Ana, Romania).</title>
        <authorList>
            <person name="Felfoldi T."/>
            <person name="Marton Z."/>
            <person name="Szabo A."/>
            <person name="Mentes A."/>
            <person name="Boka K."/>
            <person name="Marialigeti K."/>
            <person name="Mathe I."/>
            <person name="Koncz M."/>
            <person name="Schumann P."/>
            <person name="Toth E."/>
        </authorList>
    </citation>
    <scope>NUCLEOTIDE SEQUENCE [LARGE SCALE GENOMIC DNA]</scope>
    <source>
        <strain evidence="2 3">SA-279</strain>
    </source>
</reference>
<dbReference type="RefSeq" id="WP_131308393.1">
    <property type="nucleotide sequence ID" value="NZ_SJFN01000010.1"/>
</dbReference>
<dbReference type="AlphaFoldDB" id="A0A4Q9VSZ0"/>
<feature type="domain" description="Calcineurin-like phosphoesterase" evidence="1">
    <location>
        <begin position="24"/>
        <end position="246"/>
    </location>
</feature>
<dbReference type="GO" id="GO:0008803">
    <property type="term" value="F:bis(5'-nucleosyl)-tetraphosphatase (symmetrical) activity"/>
    <property type="evidence" value="ECO:0007669"/>
    <property type="project" value="TreeGrafter"/>
</dbReference>
<dbReference type="PANTHER" id="PTHR42850:SF4">
    <property type="entry name" value="ZINC-DEPENDENT ENDOPOLYPHOSPHATASE"/>
    <property type="match status" value="1"/>
</dbReference>
<proteinExistence type="predicted"/>
<organism evidence="2 3">
    <name type="scientific">Siculibacillus lacustris</name>
    <dbReference type="NCBI Taxonomy" id="1549641"/>
    <lineage>
        <taxon>Bacteria</taxon>
        <taxon>Pseudomonadati</taxon>
        <taxon>Pseudomonadota</taxon>
        <taxon>Alphaproteobacteria</taxon>
        <taxon>Hyphomicrobiales</taxon>
        <taxon>Ancalomicrobiaceae</taxon>
        <taxon>Siculibacillus</taxon>
    </lineage>
</organism>
<evidence type="ECO:0000259" key="1">
    <source>
        <dbReference type="Pfam" id="PF00149"/>
    </source>
</evidence>
<sequence length="248" mass="27753">MIDWFRSRVVVRPAYPVLPKDHVVYAFGDLHGRSDLLDRALATIDRTEAARRRRVTEVYLGDYVDRGPDSAGVVDRLILRAEFHDTVMLRGNHEQLFRDAMDGEIGLDDWRRVGGLATLASYGGDLPYLAGLADRPFAAALEAMVPPAHRAFLERLVDRHRIGGYFFAHAGIRPGVALDAQSREDLHWIREPFLGDDRDFGAVVVHGHTPILAPEFRANRICIDTGAYATDRLTCLRIDDRGVDVVAV</sequence>
<dbReference type="GO" id="GO:0110154">
    <property type="term" value="P:RNA decapping"/>
    <property type="evidence" value="ECO:0007669"/>
    <property type="project" value="TreeGrafter"/>
</dbReference>
<dbReference type="Proteomes" id="UP000292781">
    <property type="component" value="Unassembled WGS sequence"/>
</dbReference>
<keyword evidence="3" id="KW-1185">Reference proteome</keyword>
<dbReference type="EMBL" id="SJFN01000010">
    <property type="protein sequence ID" value="TBW38786.1"/>
    <property type="molecule type" value="Genomic_DNA"/>
</dbReference>
<dbReference type="GO" id="GO:0016791">
    <property type="term" value="F:phosphatase activity"/>
    <property type="evidence" value="ECO:0007669"/>
    <property type="project" value="TreeGrafter"/>
</dbReference>
<dbReference type="Pfam" id="PF00149">
    <property type="entry name" value="Metallophos"/>
    <property type="match status" value="1"/>
</dbReference>
<dbReference type="SUPFAM" id="SSF56300">
    <property type="entry name" value="Metallo-dependent phosphatases"/>
    <property type="match status" value="1"/>
</dbReference>
<comment type="caution">
    <text evidence="2">The sequence shown here is derived from an EMBL/GenBank/DDBJ whole genome shotgun (WGS) entry which is preliminary data.</text>
</comment>
<dbReference type="InterPro" id="IPR050126">
    <property type="entry name" value="Ap4A_hydrolase"/>
</dbReference>
<dbReference type="InterPro" id="IPR029052">
    <property type="entry name" value="Metallo-depent_PP-like"/>
</dbReference>
<dbReference type="GO" id="GO:0005737">
    <property type="term" value="C:cytoplasm"/>
    <property type="evidence" value="ECO:0007669"/>
    <property type="project" value="TreeGrafter"/>
</dbReference>
<evidence type="ECO:0000313" key="3">
    <source>
        <dbReference type="Proteomes" id="UP000292781"/>
    </source>
</evidence>
<protein>
    <submittedName>
        <fullName evidence="2">Serine/threonine protein phosphatase</fullName>
    </submittedName>
</protein>
<dbReference type="InterPro" id="IPR004843">
    <property type="entry name" value="Calcineurin-like_PHP"/>
</dbReference>
<evidence type="ECO:0000313" key="2">
    <source>
        <dbReference type="EMBL" id="TBW38786.1"/>
    </source>
</evidence>
<name>A0A4Q9VSZ0_9HYPH</name>
<dbReference type="Gene3D" id="3.60.21.10">
    <property type="match status" value="1"/>
</dbReference>
<dbReference type="OrthoDB" id="9807890at2"/>